<dbReference type="Proteomes" id="UP000826722">
    <property type="component" value="Chromosome"/>
</dbReference>
<dbReference type="AlphaFoldDB" id="A0A8D5G0P4"/>
<reference evidence="1" key="1">
    <citation type="journal article" date="2021" name="Arch. Microbiol.">
        <title>Methyloradius palustris gen. nov., sp. nov., a methanol-oxidizing bacterium isolated from snow.</title>
        <authorList>
            <person name="Miyadera T."/>
            <person name="Kojima H."/>
            <person name="Fukui M."/>
        </authorList>
    </citation>
    <scope>NUCLEOTIDE SEQUENCE</scope>
    <source>
        <strain evidence="1">Zm11</strain>
    </source>
</reference>
<evidence type="ECO:0000313" key="1">
    <source>
        <dbReference type="EMBL" id="BCM25697.1"/>
    </source>
</evidence>
<name>A0A8D5G0P4_9PROT</name>
<accession>A0A8D5G0P4</accession>
<gene>
    <name evidence="1" type="ORF">ZMTM_19560</name>
</gene>
<keyword evidence="2" id="KW-1185">Reference proteome</keyword>
<dbReference type="RefSeq" id="WP_221763758.1">
    <property type="nucleotide sequence ID" value="NZ_AP024110.1"/>
</dbReference>
<proteinExistence type="predicted"/>
<organism evidence="1 2">
    <name type="scientific">Methyloradius palustris</name>
    <dbReference type="NCBI Taxonomy" id="2778876"/>
    <lineage>
        <taxon>Bacteria</taxon>
        <taxon>Pseudomonadati</taxon>
        <taxon>Pseudomonadota</taxon>
        <taxon>Betaproteobacteria</taxon>
        <taxon>Nitrosomonadales</taxon>
        <taxon>Methylophilaceae</taxon>
        <taxon>Methyloradius</taxon>
    </lineage>
</organism>
<evidence type="ECO:0000313" key="2">
    <source>
        <dbReference type="Proteomes" id="UP000826722"/>
    </source>
</evidence>
<sequence>MAITKWLHLEERRGDQWLLPIYSAISNAQFEGKCKAIDIDTREMGVYISTKLNIITHVIIRMNEGVSKIHEKIKDHEDLHVFTKLQQGYAFPIDDPLKYQLIADIETFLFQMNATWELIKKFIAKIYTHAGYATSRKNSAPIIKVVHENNNQNTDWFPLLDKNRNFIAHEGAIYLAVDVSDQDNWDLLIIKKNLMDFELKDLFFTQSDLVNIYQGFLIAKSLIQTDLIELYQ</sequence>
<protein>
    <submittedName>
        <fullName evidence="1">Uncharacterized protein</fullName>
    </submittedName>
</protein>
<dbReference type="KEGG" id="mpau:ZMTM_19560"/>
<dbReference type="EMBL" id="AP024110">
    <property type="protein sequence ID" value="BCM25697.1"/>
    <property type="molecule type" value="Genomic_DNA"/>
</dbReference>